<dbReference type="SUPFAM" id="SSF53590">
    <property type="entry name" value="Nucleoside hydrolase"/>
    <property type="match status" value="1"/>
</dbReference>
<keyword evidence="1 4" id="KW-0378">Hydrolase</keyword>
<sequence length="327" mass="34249">MARSLIIDTDGGVDDCAAIWWALTDPGTDVLAITTTHGSVVQPNATRSVLSLLAAADRLDIPVAAGGPGRFGPGPVVEPAAFIHGHDGQGDTDRPVPDVAPVAEPAEDLLRRLVDERPGEVSVVALAPLTNLARALDADPSWASRVADLVVMGGSVRLGGNALPWGEANIAGDPVAAHHLVAAGWATTPTLVTLDVSHVGTLTEVEFDLMARHLTPAAAFLDEPLRFYRTFGSTFTGPDDCPCHDLLATIAWADPDLIGAPVLPLAVQADGPAAGMTVVDQRAPYFAKLPGSTQTLPDGFHPWRVAHTVDVPRFREHVRTLFGGRAA</sequence>
<protein>
    <submittedName>
        <fullName evidence="4">Nucleoside hydrolase</fullName>
    </submittedName>
</protein>
<proteinExistence type="predicted"/>
<name>A0ABW8AIC6_9ACTN</name>
<evidence type="ECO:0000259" key="3">
    <source>
        <dbReference type="Pfam" id="PF01156"/>
    </source>
</evidence>
<dbReference type="RefSeq" id="WP_398275191.1">
    <property type="nucleotide sequence ID" value="NZ_JBITLV010000001.1"/>
</dbReference>
<dbReference type="GO" id="GO:0016787">
    <property type="term" value="F:hydrolase activity"/>
    <property type="evidence" value="ECO:0007669"/>
    <property type="project" value="UniProtKB-KW"/>
</dbReference>
<gene>
    <name evidence="4" type="ORF">ACIB24_03455</name>
</gene>
<dbReference type="InterPro" id="IPR036452">
    <property type="entry name" value="Ribo_hydro-like"/>
</dbReference>
<accession>A0ABW8AIC6</accession>
<keyword evidence="2" id="KW-0326">Glycosidase</keyword>
<evidence type="ECO:0000256" key="2">
    <source>
        <dbReference type="ARBA" id="ARBA00023295"/>
    </source>
</evidence>
<dbReference type="Proteomes" id="UP001612915">
    <property type="component" value="Unassembled WGS sequence"/>
</dbReference>
<dbReference type="PANTHER" id="PTHR12304">
    <property type="entry name" value="INOSINE-URIDINE PREFERRING NUCLEOSIDE HYDROLASE"/>
    <property type="match status" value="1"/>
</dbReference>
<organism evidence="4 5">
    <name type="scientific">Spongisporangium articulatum</name>
    <dbReference type="NCBI Taxonomy" id="3362603"/>
    <lineage>
        <taxon>Bacteria</taxon>
        <taxon>Bacillati</taxon>
        <taxon>Actinomycetota</taxon>
        <taxon>Actinomycetes</taxon>
        <taxon>Kineosporiales</taxon>
        <taxon>Kineosporiaceae</taxon>
        <taxon>Spongisporangium</taxon>
    </lineage>
</organism>
<dbReference type="InterPro" id="IPR023186">
    <property type="entry name" value="IUNH"/>
</dbReference>
<comment type="caution">
    <text evidence="4">The sequence shown here is derived from an EMBL/GenBank/DDBJ whole genome shotgun (WGS) entry which is preliminary data.</text>
</comment>
<evidence type="ECO:0000313" key="4">
    <source>
        <dbReference type="EMBL" id="MFI7586115.1"/>
    </source>
</evidence>
<feature type="domain" description="Inosine/uridine-preferring nucleoside hydrolase" evidence="3">
    <location>
        <begin position="5"/>
        <end position="315"/>
    </location>
</feature>
<reference evidence="4 5" key="1">
    <citation type="submission" date="2024-10" db="EMBL/GenBank/DDBJ databases">
        <title>The Natural Products Discovery Center: Release of the First 8490 Sequenced Strains for Exploring Actinobacteria Biosynthetic Diversity.</title>
        <authorList>
            <person name="Kalkreuter E."/>
            <person name="Kautsar S.A."/>
            <person name="Yang D."/>
            <person name="Bader C.D."/>
            <person name="Teijaro C.N."/>
            <person name="Fluegel L."/>
            <person name="Davis C.M."/>
            <person name="Simpson J.R."/>
            <person name="Lauterbach L."/>
            <person name="Steele A.D."/>
            <person name="Gui C."/>
            <person name="Meng S."/>
            <person name="Li G."/>
            <person name="Viehrig K."/>
            <person name="Ye F."/>
            <person name="Su P."/>
            <person name="Kiefer A.F."/>
            <person name="Nichols A."/>
            <person name="Cepeda A.J."/>
            <person name="Yan W."/>
            <person name="Fan B."/>
            <person name="Jiang Y."/>
            <person name="Adhikari A."/>
            <person name="Zheng C.-J."/>
            <person name="Schuster L."/>
            <person name="Cowan T.M."/>
            <person name="Smanski M.J."/>
            <person name="Chevrette M.G."/>
            <person name="De Carvalho L.P.S."/>
            <person name="Shen B."/>
        </authorList>
    </citation>
    <scope>NUCLEOTIDE SEQUENCE [LARGE SCALE GENOMIC DNA]</scope>
    <source>
        <strain evidence="4 5">NPDC049639</strain>
    </source>
</reference>
<evidence type="ECO:0000256" key="1">
    <source>
        <dbReference type="ARBA" id="ARBA00022801"/>
    </source>
</evidence>
<keyword evidence="5" id="KW-1185">Reference proteome</keyword>
<dbReference type="Gene3D" id="3.90.245.10">
    <property type="entry name" value="Ribonucleoside hydrolase-like"/>
    <property type="match status" value="1"/>
</dbReference>
<evidence type="ECO:0000313" key="5">
    <source>
        <dbReference type="Proteomes" id="UP001612915"/>
    </source>
</evidence>
<dbReference type="Pfam" id="PF01156">
    <property type="entry name" value="IU_nuc_hydro"/>
    <property type="match status" value="1"/>
</dbReference>
<dbReference type="EMBL" id="JBITLV010000001">
    <property type="protein sequence ID" value="MFI7586115.1"/>
    <property type="molecule type" value="Genomic_DNA"/>
</dbReference>
<dbReference type="InterPro" id="IPR001910">
    <property type="entry name" value="Inosine/uridine_hydrolase_dom"/>
</dbReference>
<dbReference type="PANTHER" id="PTHR12304:SF4">
    <property type="entry name" value="URIDINE NUCLEOSIDASE"/>
    <property type="match status" value="1"/>
</dbReference>